<dbReference type="EnsemblMetazoa" id="XM_031927575">
    <property type="protein sequence ID" value="XP_031783435"/>
    <property type="gene ID" value="LOC100679075"/>
</dbReference>
<sequence>MEPVESFMEMLARAWRVDDKQALRRIFGNAPGHLQSVPDTYRETVLRMIFDKNKGIFKFINSVLDMQASCINQYDEVLKQVFHLLQFIMQFFKLEYEAYILLTKVVCLRCIKEHFSLAVKIEASKTFKLLIQLFHAYDLKLDEIVELYKDEKVFIIVVGAIAKYCPKTNNLESLADSIYLKLLMELNEQCKLSGRLRQHEYIKVYLYCFSDMIMNFKPFKESSNSDYYKKLYDIFSLLYEHHSTSEIRNEIILVLISQIQQFSTYIFKDYKKWHNLFQYLCNSDPIIGEDATKAFYKMMSLQLMETYDEDIFFNFKNYFSMKLGDEKLSCDELSLVIYGFGYFSAVYAKYSPLELDEVFQKLSYQTISFPAKKNDVQIIQMLPCYLQAVTQISNYMPNFKTSHLDIAIKLSVFIFENFPELDDRNKCNAIKALKITFKNIYKLEQIFQRQYFDRLFYKRIVWSCSHPLFIDVELQQEIQNLSEHPVFCYKDSLQLWHGLLKTHKHDEILVKNIFKEVISVLFNFVENLNLTVKSQQNKFRPDVSLSHKALNEAHFRYFVNLVDLYVDIFKEVEVSLLQVHVDRCLRYFINCSYKHPIVSGFYKLIEAIFKKLDDLYNYETHFHKYTRELISQYLVDVLQRISGFSDELLLSCIYLVFSTPLFFIRDIVDETISVFEIAFKIGLKNNIPLTFHALETLEKWSSSFKVEYLHEVCKNVIVYIEPYFAMQPNFEDEKDKSVEALKRKILSLYSSLDQKILMNIINEKSIDTDLLWTKKKLLLFKLHFTDIQFEISFDKFMSRVIELTETENRRKKISACEFLHVLVTLLLGRKVTDCCFKNLFYVVLKLGCDMDDTVWNLYHPLVIQLTHYLSSKQMIESKVSQEFINSLFDGLSQEFNPSLRDYCGICLKEFVRWMIKQSPGNDSSKSTNFSDLFNRIINFALHQSNNKKLAAVIAFNYLYIILEGSISVINTYWLEFLYAFVKCLEKCNDIRVVSALNNVESVIGVTQGILNAKSFDRRRHIEFSSETLRGATMWLFSQCGVLNAHCREKSMQLFENLCVLVTGCKYVKNFISSCGIGCVNAIALKNLDEHFDSINVKNTKTFLRSLDFYIWMFKKKYLTPKCVLLVENDSEEEGIFLRFFTKFVSKFIDNNITDIIKTTTNSYKEAEELNNSLNAVMLKIIEFTSVVLETEEERLEKILKNLWNKNLNILISRFTLCPRELGLTSKSLQTLPSHILGNWFRLIMKKLPEPYLKELKENFFNEKTEDCKNFVNISEIISLKKDVQSLGDFVYGMMLLRNCNFYNPEKEHELSIDYSKKIILSIFEGLKVVKMNGYANTKVETNITTYLKDLLRFFLLEYKPELIECVVDLITNDPSFASSSDSTTGYYEEFYEPLKVPIFQCMLKNPPLSLRILDSKLHDSPDKLFALIENLLYFAQSYHTNQSDILANEVIKNCDNYRALLGENDRRLDRFFSLNTIAVDLNPMDVMPADGTPSGLYGWILEEFNKAENLGRKAVIIERFLICMTDETSKQNPDLTLVLWNLRPGNTDSWLRELRASEIERSRAVQCLRSLLKMLLVTKSWIVFEGLIKYAAGACKLFAKENIAEHVKSYFTSIVADSIYQLLGSIYQIFQDTTIFDENERLDILEYFLLPSLEACRVSVVGKFYEHTRVELTNILTNGLNELDQTERNQSLVSRIGSFRIFELMFGRLTSPAKGSVDLLLLDKSLEIRSFSSTATDDKEIVRLLHCAALNCCIAVVGSKRDDEKHAVVFREIPENNILFWERIVDCERKYNFQPGPQRLTKRTINIRRTPEDLQIPIEPTFDFYFSRYDPTDIDFNKSNNPTDRRQSLSLEEDEFNEHECTAMITGAIIHLSKSMTRLPDVGDEVAETDLPLWLLCFRGAFNTSQDNVRLLLMRIVSNARNVFVPYLRSMFEELAKTVTHYLKENPLNYLVRNILFIFIECKYDLKSQQEVSIAQKLFEAVIDRSMDEDDKVRLYNVHMMEGLVNMWEERLQTPNNLETIIAREGELSIKIVLTLFRHRIDIDNLIKKREVHKLVRKLMFKWQEPTAPQAFETLGWIMRSITDEQRDVLIKDDLVDLFVDMQRLSKDICVRNFYLTFIGCPVLSTREELRQFRDPVPLENDERRAECFEIFLESMTNLTSEEIFSMLNSMNLTGLLHDRVLPCVDVGFRILYRLTFILEDPQLLPFAQVVEVYTKRETLLEHKKMAYAFFMHIYEKRTNQDNRMDVEGESSPNALLILSRKVLINGTIDPSDEVQDLLLTFWKERLADITSTSQRLYHLFKLYTPEIHVSFAQFFCVMMLDLTTHSPIDNRTLFAPLAECWFEDHEVATSRRWERRRNRNIRSAPLFAPSLTGMLECAVVEQGSRMRRLDRDERLQETPAGALAMSLDVIDRLTRPNGPIRIERAPDPSRIQTSHQNRQTSTSSHTLVDNYYERVKQESLEHRESAKINRRYRIGSYPDIEITQSDVVVTLDDIVRQDAKFANDLVVSIICAMAENIEDEAFHREYMNEVAEFCRSVLKEPNDFAPTAMRLLLQTKCTDFDVQDVTKLAKAMGHQILGILLLEMVSIERNKSKYTYQTQSMFASAIVQPLHHNLELSNLYRSIGEYDVVECISRNWILPAGLEHLREGCIEEAEGDWIAAKTRYEMAWEILDETCRDHCVDGLLRCFAELSSWTEINKKVESILNNDYNTIWQNPKKDDLLPWILTGQLQKRLDDIATGRSSAIDFTDHLDSWTDSYGTGITKRYGDELCMFYLCSGKEDSETTARRCLQDCLEYTCEQSVHPIQRVTKLKKIRELEAYLITLRSKDLAGAAKELINYWEKTPLSEEDDILITNQCANFRLAFANVLIDKLKDTDADSGVLIDVLSASLNERLKISELAIANRNRPLANKHAMRIERILSQFDKTDVHYAKLRANFDLTASRYKCMCGDSENNPPSKTDYYLNAWQLADAVIKNESYNLSTRIEAKQHIVDVTSNLLSNISSSVHCIQHVMENQFSRSILDVERADQVWEKVWDYREKMLKDACKEGSNKEMAESYTKFIEYCCGLIDETSDRNPYLREELVSAVLTGMSLGSTKAARYFSRLLSTSLYTSKDTLNAFIEKCKAVPTWLFLSWQEQIQSCLVSSLMSIILPIVERLAKDYPSAIIYDFRRICQDYPNLRNDSTIDNIYKTLFSEVRTETFFKAMEYVCQPEQYLQHNLLSLLRLANDREIFFKALDSFLEKISETSNLDAHLKGPVYKEVFAEHRDVIRKLKTISNNERVEARIQKLCADLDISMSTRLRNQKSIKSSQLANYSPYLSDFVGEDIGMEVPGQYIGDKKPLTQSHAMITRIEGLVEVVNGCGYLKISLLGTNAQSNEFLVKIGADLRCDQRMQRIFKLTNETMLNNIKCKRKNLCICTYNVVPLSKSMGLVQWISKSKSLKEFIRLWTPNKSDLDIAAAKYQSWIEEAAIDKTSSKSEIHKQALLKYEAKDVVAKIDELSGSFSWDLLRKTFMQLSQSSEDFFKLRQNFIRNYATMCAIHWLMGVGNRRLEKILIEKKTGKCFGLDFSVAFGAGVDQPIPELVPFRLTTQILGLLRPFGEKDLLGSTMSCVLDSLRKDKNLILTCLYAYLNEPLNWDETLNEIRRGSNKNTTWLTEKKIQIVRKKLNGVKPSDVTLDELLCSFKGNDVEEKKYFALYKNIVNGTELHHFTARSFMSQAILTPEEQVLCLLDQATDKNILGRMPTKWIPFL</sequence>
<dbReference type="SMART" id="SM01344">
    <property type="entry name" value="NUC194"/>
    <property type="match status" value="1"/>
</dbReference>
<dbReference type="GO" id="GO:0006303">
    <property type="term" value="P:double-strand break repair via nonhomologous end joining"/>
    <property type="evidence" value="ECO:0007669"/>
    <property type="project" value="InterPro"/>
</dbReference>
<dbReference type="InterPro" id="IPR045581">
    <property type="entry name" value="DNAPKcs_CC5"/>
</dbReference>
<dbReference type="GeneID" id="100679075"/>
<keyword evidence="5" id="KW-1185">Reference proteome</keyword>
<dbReference type="PROSITE" id="PS51190">
    <property type="entry name" value="FATC"/>
    <property type="match status" value="1"/>
</dbReference>
<dbReference type="SUPFAM" id="SSF48371">
    <property type="entry name" value="ARM repeat"/>
    <property type="match status" value="1"/>
</dbReference>
<dbReference type="KEGG" id="nvi:100679075"/>
<dbReference type="InterPro" id="IPR050517">
    <property type="entry name" value="DDR_Repair_Kinase"/>
</dbReference>
<organism evidence="4 5">
    <name type="scientific">Nasonia vitripennis</name>
    <name type="common">Parasitic wasp</name>
    <dbReference type="NCBI Taxonomy" id="7425"/>
    <lineage>
        <taxon>Eukaryota</taxon>
        <taxon>Metazoa</taxon>
        <taxon>Ecdysozoa</taxon>
        <taxon>Arthropoda</taxon>
        <taxon>Hexapoda</taxon>
        <taxon>Insecta</taxon>
        <taxon>Pterygota</taxon>
        <taxon>Neoptera</taxon>
        <taxon>Endopterygota</taxon>
        <taxon>Hymenoptera</taxon>
        <taxon>Apocrita</taxon>
        <taxon>Proctotrupomorpha</taxon>
        <taxon>Chalcidoidea</taxon>
        <taxon>Pteromalidae</taxon>
        <taxon>Pteromalinae</taxon>
        <taxon>Nasonia</taxon>
    </lineage>
</organism>
<dbReference type="InterPro" id="IPR000403">
    <property type="entry name" value="PI3/4_kinase_cat_dom"/>
</dbReference>
<dbReference type="GO" id="GO:0005634">
    <property type="term" value="C:nucleus"/>
    <property type="evidence" value="ECO:0007669"/>
    <property type="project" value="InterPro"/>
</dbReference>
<dbReference type="Pfam" id="PF00454">
    <property type="entry name" value="PI3_PI4_kinase"/>
    <property type="match status" value="1"/>
</dbReference>
<dbReference type="Pfam" id="PF19704">
    <property type="entry name" value="DNAPKcs_CC5"/>
    <property type="match status" value="2"/>
</dbReference>
<dbReference type="InterPro" id="IPR036940">
    <property type="entry name" value="PI3/4_kinase_cat_sf"/>
</dbReference>
<evidence type="ECO:0000313" key="4">
    <source>
        <dbReference type="EnsemblMetazoa" id="XP_031783435"/>
    </source>
</evidence>
<dbReference type="InterPro" id="IPR016024">
    <property type="entry name" value="ARM-type_fold"/>
</dbReference>
<evidence type="ECO:0000259" key="3">
    <source>
        <dbReference type="PROSITE" id="PS51190"/>
    </source>
</evidence>
<dbReference type="SMART" id="SM00146">
    <property type="entry name" value="PI3Kc"/>
    <property type="match status" value="1"/>
</dbReference>
<protein>
    <recommendedName>
        <fullName evidence="6">Non-specific serine/threonine protein kinase</fullName>
    </recommendedName>
</protein>
<feature type="domain" description="PI3K/PI4K catalytic" evidence="2">
    <location>
        <begin position="3348"/>
        <end position="3677"/>
    </location>
</feature>
<accession>A0A7M7QBH1</accession>
<feature type="domain" description="FATC" evidence="3">
    <location>
        <begin position="3718"/>
        <end position="3750"/>
    </location>
</feature>
<evidence type="ECO:0008006" key="6">
    <source>
        <dbReference type="Google" id="ProtNLM"/>
    </source>
</evidence>
<reference evidence="4" key="1">
    <citation type="submission" date="2021-01" db="UniProtKB">
        <authorList>
            <consortium name="EnsemblMetazoa"/>
        </authorList>
    </citation>
    <scope>IDENTIFICATION</scope>
</reference>
<dbReference type="InParanoid" id="A0A7M7QBH1"/>
<dbReference type="SMR" id="A0A7M7QBH1"/>
<evidence type="ECO:0000256" key="1">
    <source>
        <dbReference type="SAM" id="MobiDB-lite"/>
    </source>
</evidence>
<dbReference type="Pfam" id="PF20502">
    <property type="entry name" value="DNAPKcs_CC1-2"/>
    <property type="match status" value="1"/>
</dbReference>
<dbReference type="InterPro" id="IPR003152">
    <property type="entry name" value="FATC_dom"/>
</dbReference>
<dbReference type="SUPFAM" id="SSF56112">
    <property type="entry name" value="Protein kinase-like (PK-like)"/>
    <property type="match status" value="1"/>
</dbReference>
<dbReference type="PANTHER" id="PTHR11139">
    <property type="entry name" value="ATAXIA TELANGIECTASIA MUTATED ATM -RELATED"/>
    <property type="match status" value="1"/>
</dbReference>
<dbReference type="PANTHER" id="PTHR11139:SF68">
    <property type="entry name" value="DNA-DEPENDENT PROTEIN KINASE CATALYTIC SUBUNIT"/>
    <property type="match status" value="1"/>
</dbReference>
<name>A0A7M7QBH1_NASVI</name>
<dbReference type="InterPro" id="IPR011009">
    <property type="entry name" value="Kinase-like_dom_sf"/>
</dbReference>
<proteinExistence type="predicted"/>
<dbReference type="GO" id="GO:0000723">
    <property type="term" value="P:telomere maintenance"/>
    <property type="evidence" value="ECO:0007669"/>
    <property type="project" value="TreeGrafter"/>
</dbReference>
<dbReference type="RefSeq" id="XP_031783435.1">
    <property type="nucleotide sequence ID" value="XM_031927575.2"/>
</dbReference>
<dbReference type="Proteomes" id="UP000002358">
    <property type="component" value="Chromosome 3"/>
</dbReference>
<dbReference type="Gene3D" id="1.10.1070.11">
    <property type="entry name" value="Phosphatidylinositol 3-/4-kinase, catalytic domain"/>
    <property type="match status" value="1"/>
</dbReference>
<dbReference type="Pfam" id="PF08163">
    <property type="entry name" value="DNAPKcs_CC3"/>
    <property type="match status" value="3"/>
</dbReference>
<dbReference type="InterPro" id="IPR012582">
    <property type="entry name" value="DNAPKcs_CC3"/>
</dbReference>
<dbReference type="PROSITE" id="PS50290">
    <property type="entry name" value="PI3_4_KINASE_3"/>
    <property type="match status" value="1"/>
</dbReference>
<dbReference type="SMART" id="SM01343">
    <property type="entry name" value="FATC"/>
    <property type="match status" value="1"/>
</dbReference>
<feature type="region of interest" description="Disordered" evidence="1">
    <location>
        <begin position="2421"/>
        <end position="2448"/>
    </location>
</feature>
<dbReference type="OrthoDB" id="431717at2759"/>
<feature type="compositionally biased region" description="Polar residues" evidence="1">
    <location>
        <begin position="2431"/>
        <end position="2448"/>
    </location>
</feature>
<evidence type="ECO:0000259" key="2">
    <source>
        <dbReference type="PROSITE" id="PS50290"/>
    </source>
</evidence>
<dbReference type="Pfam" id="PF20500">
    <property type="entry name" value="DNA-PKcs_N"/>
    <property type="match status" value="1"/>
</dbReference>
<dbReference type="InterPro" id="IPR046803">
    <property type="entry name" value="DNAPKcs_CC1-2"/>
</dbReference>
<dbReference type="InterPro" id="IPR046804">
    <property type="entry name" value="DNA-PKcs_N"/>
</dbReference>
<evidence type="ECO:0000313" key="5">
    <source>
        <dbReference type="Proteomes" id="UP000002358"/>
    </source>
</evidence>
<dbReference type="Gene3D" id="3.30.1010.10">
    <property type="entry name" value="Phosphatidylinositol 3-kinase Catalytic Subunit, Chain A, domain 4"/>
    <property type="match status" value="1"/>
</dbReference>
<dbReference type="GO" id="GO:0004674">
    <property type="term" value="F:protein serine/threonine kinase activity"/>
    <property type="evidence" value="ECO:0007669"/>
    <property type="project" value="TreeGrafter"/>
</dbReference>